<dbReference type="EMBL" id="JABSTV010001250">
    <property type="protein sequence ID" value="KAH7957355.1"/>
    <property type="molecule type" value="Genomic_DNA"/>
</dbReference>
<reference evidence="9" key="1">
    <citation type="journal article" date="2020" name="Cell">
        <title>Large-Scale Comparative Analyses of Tick Genomes Elucidate Their Genetic Diversity and Vector Capacities.</title>
        <authorList>
            <consortium name="Tick Genome and Microbiome Consortium (TIGMIC)"/>
            <person name="Jia N."/>
            <person name="Wang J."/>
            <person name="Shi W."/>
            <person name="Du L."/>
            <person name="Sun Y."/>
            <person name="Zhan W."/>
            <person name="Jiang J.F."/>
            <person name="Wang Q."/>
            <person name="Zhang B."/>
            <person name="Ji P."/>
            <person name="Bell-Sakyi L."/>
            <person name="Cui X.M."/>
            <person name="Yuan T.T."/>
            <person name="Jiang B.G."/>
            <person name="Yang W.F."/>
            <person name="Lam T.T."/>
            <person name="Chang Q.C."/>
            <person name="Ding S.J."/>
            <person name="Wang X.J."/>
            <person name="Zhu J.G."/>
            <person name="Ruan X.D."/>
            <person name="Zhao L."/>
            <person name="Wei J.T."/>
            <person name="Ye R.Z."/>
            <person name="Que T.C."/>
            <person name="Du C.H."/>
            <person name="Zhou Y.H."/>
            <person name="Cheng J.X."/>
            <person name="Dai P.F."/>
            <person name="Guo W.B."/>
            <person name="Han X.H."/>
            <person name="Huang E.J."/>
            <person name="Li L.F."/>
            <person name="Wei W."/>
            <person name="Gao Y.C."/>
            <person name="Liu J.Z."/>
            <person name="Shao H.Z."/>
            <person name="Wang X."/>
            <person name="Wang C.C."/>
            <person name="Yang T.C."/>
            <person name="Huo Q.B."/>
            <person name="Li W."/>
            <person name="Chen H.Y."/>
            <person name="Chen S.E."/>
            <person name="Zhou L.G."/>
            <person name="Ni X.B."/>
            <person name="Tian J.H."/>
            <person name="Sheng Y."/>
            <person name="Liu T."/>
            <person name="Pan Y.S."/>
            <person name="Xia L.Y."/>
            <person name="Li J."/>
            <person name="Zhao F."/>
            <person name="Cao W.C."/>
        </authorList>
    </citation>
    <scope>NUCLEOTIDE SEQUENCE</scope>
    <source>
        <strain evidence="9">Rsan-2018</strain>
    </source>
</reference>
<feature type="transmembrane region" description="Helical" evidence="8">
    <location>
        <begin position="27"/>
        <end position="45"/>
    </location>
</feature>
<dbReference type="Gene3D" id="1.20.1730.10">
    <property type="entry name" value="Sodium/glucose cotransporter"/>
    <property type="match status" value="1"/>
</dbReference>
<dbReference type="GO" id="GO:0016020">
    <property type="term" value="C:membrane"/>
    <property type="evidence" value="ECO:0007669"/>
    <property type="project" value="UniProtKB-SubCell"/>
</dbReference>
<keyword evidence="10" id="KW-1185">Reference proteome</keyword>
<dbReference type="GO" id="GO:0022857">
    <property type="term" value="F:transmembrane transporter activity"/>
    <property type="evidence" value="ECO:0007669"/>
    <property type="project" value="InterPro"/>
</dbReference>
<evidence type="ECO:0000256" key="6">
    <source>
        <dbReference type="RuleBase" id="RU362091"/>
    </source>
</evidence>
<sequence>MAAKVVYFTAAGYDGPYSLRQAEHTQVLALAMHWLCPGLITVFGLNALLAAIMSSVGSSMLIATSVITRNIYKYVVKPNWLRSVCVARLDMPPPDDSFDYSSQEELSPRRWRRRLIFTLPGESAAEAFCGDRAAQDEQDSGYPVFEARTDSSGSRKRSGDFPSSLASDELAAPSGKRQRTSEEEYGPVQERCLVCRFLDVVAKGYDFLCAGLLAWLYFKWFL</sequence>
<dbReference type="InterPro" id="IPR038377">
    <property type="entry name" value="Na/Glc_symporter_sf"/>
</dbReference>
<evidence type="ECO:0000256" key="1">
    <source>
        <dbReference type="ARBA" id="ARBA00004141"/>
    </source>
</evidence>
<evidence type="ECO:0000256" key="2">
    <source>
        <dbReference type="ARBA" id="ARBA00006434"/>
    </source>
</evidence>
<evidence type="ECO:0000256" key="7">
    <source>
        <dbReference type="SAM" id="MobiDB-lite"/>
    </source>
</evidence>
<keyword evidence="5 8" id="KW-0472">Membrane</keyword>
<dbReference type="Proteomes" id="UP000821837">
    <property type="component" value="Unassembled WGS sequence"/>
</dbReference>
<comment type="caution">
    <text evidence="9">The sequence shown here is derived from an EMBL/GenBank/DDBJ whole genome shotgun (WGS) entry which is preliminary data.</text>
</comment>
<evidence type="ECO:0000313" key="10">
    <source>
        <dbReference type="Proteomes" id="UP000821837"/>
    </source>
</evidence>
<evidence type="ECO:0000256" key="8">
    <source>
        <dbReference type="SAM" id="Phobius"/>
    </source>
</evidence>
<evidence type="ECO:0000256" key="5">
    <source>
        <dbReference type="ARBA" id="ARBA00023136"/>
    </source>
</evidence>
<protein>
    <submittedName>
        <fullName evidence="9">Uncharacterized protein</fullName>
    </submittedName>
</protein>
<organism evidence="9 10">
    <name type="scientific">Rhipicephalus sanguineus</name>
    <name type="common">Brown dog tick</name>
    <name type="synonym">Ixodes sanguineus</name>
    <dbReference type="NCBI Taxonomy" id="34632"/>
    <lineage>
        <taxon>Eukaryota</taxon>
        <taxon>Metazoa</taxon>
        <taxon>Ecdysozoa</taxon>
        <taxon>Arthropoda</taxon>
        <taxon>Chelicerata</taxon>
        <taxon>Arachnida</taxon>
        <taxon>Acari</taxon>
        <taxon>Parasitiformes</taxon>
        <taxon>Ixodida</taxon>
        <taxon>Ixodoidea</taxon>
        <taxon>Ixodidae</taxon>
        <taxon>Rhipicephalinae</taxon>
        <taxon>Rhipicephalus</taxon>
        <taxon>Rhipicephalus</taxon>
    </lineage>
</organism>
<accession>A0A9D4PX29</accession>
<evidence type="ECO:0000256" key="4">
    <source>
        <dbReference type="ARBA" id="ARBA00022989"/>
    </source>
</evidence>
<dbReference type="InterPro" id="IPR001734">
    <property type="entry name" value="Na/solute_symporter"/>
</dbReference>
<name>A0A9D4PX29_RHISA</name>
<reference evidence="9" key="2">
    <citation type="submission" date="2021-09" db="EMBL/GenBank/DDBJ databases">
        <authorList>
            <person name="Jia N."/>
            <person name="Wang J."/>
            <person name="Shi W."/>
            <person name="Du L."/>
            <person name="Sun Y."/>
            <person name="Zhan W."/>
            <person name="Jiang J."/>
            <person name="Wang Q."/>
            <person name="Zhang B."/>
            <person name="Ji P."/>
            <person name="Sakyi L.B."/>
            <person name="Cui X."/>
            <person name="Yuan T."/>
            <person name="Jiang B."/>
            <person name="Yang W."/>
            <person name="Lam T.T.-Y."/>
            <person name="Chang Q."/>
            <person name="Ding S."/>
            <person name="Wang X."/>
            <person name="Zhu J."/>
            <person name="Ruan X."/>
            <person name="Zhao L."/>
            <person name="Wei J."/>
            <person name="Que T."/>
            <person name="Du C."/>
            <person name="Cheng J."/>
            <person name="Dai P."/>
            <person name="Han X."/>
            <person name="Huang E."/>
            <person name="Gao Y."/>
            <person name="Liu J."/>
            <person name="Shao H."/>
            <person name="Ye R."/>
            <person name="Li L."/>
            <person name="Wei W."/>
            <person name="Wang X."/>
            <person name="Wang C."/>
            <person name="Huo Q."/>
            <person name="Li W."/>
            <person name="Guo W."/>
            <person name="Chen H."/>
            <person name="Chen S."/>
            <person name="Zhou L."/>
            <person name="Zhou L."/>
            <person name="Ni X."/>
            <person name="Tian J."/>
            <person name="Zhou Y."/>
            <person name="Sheng Y."/>
            <person name="Liu T."/>
            <person name="Pan Y."/>
            <person name="Xia L."/>
            <person name="Li J."/>
            <person name="Zhao F."/>
            <person name="Cao W."/>
        </authorList>
    </citation>
    <scope>NUCLEOTIDE SEQUENCE</scope>
    <source>
        <strain evidence="9">Rsan-2018</strain>
        <tissue evidence="9">Larvae</tissue>
    </source>
</reference>
<proteinExistence type="inferred from homology"/>
<dbReference type="Pfam" id="PF00474">
    <property type="entry name" value="SSF"/>
    <property type="match status" value="1"/>
</dbReference>
<dbReference type="AlphaFoldDB" id="A0A9D4PX29"/>
<keyword evidence="4 8" id="KW-1133">Transmembrane helix</keyword>
<gene>
    <name evidence="9" type="ORF">HPB52_018091</name>
</gene>
<evidence type="ECO:0000256" key="3">
    <source>
        <dbReference type="ARBA" id="ARBA00022692"/>
    </source>
</evidence>
<evidence type="ECO:0000313" key="9">
    <source>
        <dbReference type="EMBL" id="KAH7957355.1"/>
    </source>
</evidence>
<feature type="region of interest" description="Disordered" evidence="7">
    <location>
        <begin position="133"/>
        <end position="183"/>
    </location>
</feature>
<comment type="similarity">
    <text evidence="2 6">Belongs to the sodium:solute symporter (SSF) (TC 2.A.21) family.</text>
</comment>
<keyword evidence="3 8" id="KW-0812">Transmembrane</keyword>
<comment type="subcellular location">
    <subcellularLocation>
        <location evidence="1">Membrane</location>
        <topology evidence="1">Multi-pass membrane protein</topology>
    </subcellularLocation>
</comment>